<organism evidence="3 4">
    <name type="scientific">Salix brachista</name>
    <dbReference type="NCBI Taxonomy" id="2182728"/>
    <lineage>
        <taxon>Eukaryota</taxon>
        <taxon>Viridiplantae</taxon>
        <taxon>Streptophyta</taxon>
        <taxon>Embryophyta</taxon>
        <taxon>Tracheophyta</taxon>
        <taxon>Spermatophyta</taxon>
        <taxon>Magnoliopsida</taxon>
        <taxon>eudicotyledons</taxon>
        <taxon>Gunneridae</taxon>
        <taxon>Pentapetalae</taxon>
        <taxon>rosids</taxon>
        <taxon>fabids</taxon>
        <taxon>Malpighiales</taxon>
        <taxon>Salicaceae</taxon>
        <taxon>Saliceae</taxon>
        <taxon>Salix</taxon>
    </lineage>
</organism>
<feature type="region of interest" description="Disordered" evidence="1">
    <location>
        <begin position="233"/>
        <end position="273"/>
    </location>
</feature>
<dbReference type="EMBL" id="VDCV01000002">
    <property type="protein sequence ID" value="KAB5569479.1"/>
    <property type="molecule type" value="Genomic_DNA"/>
</dbReference>
<accession>A0A5N5NQK1</accession>
<feature type="compositionally biased region" description="Basic and acidic residues" evidence="1">
    <location>
        <begin position="260"/>
        <end position="273"/>
    </location>
</feature>
<sequence>MKPSSKLGENKVNTSINIGGLVVLGGALAVSSLIAAAAAFAVKRRRRRYKKCKKEVKDLSFTLQNSCMTDGSTGMLAEETQIDSIEVASIVGVILEESSASVINGEMENFDGDDQEILITDDPKQEMIIASCGNCCAVEELALPVLDSMSMNEVEDKIKNDYSEENSSWSERIEIKGQEQEVDTERIMEEETNSVSLIEEQKRADGEEEEDEEVLSQELKNTTINMENSGKKIMEEDRNSKTPEFGDFNEAKSNIPNDDTNNHETSKNPKSLEKKEMLEFVEVNNQTTEPTSRNIWVWSLSLLEFLLLIIFTHRRASCLILFLMVALYIIC</sequence>
<evidence type="ECO:0000256" key="2">
    <source>
        <dbReference type="SAM" id="Phobius"/>
    </source>
</evidence>
<name>A0A5N5NQK1_9ROSI</name>
<keyword evidence="2" id="KW-0812">Transmembrane</keyword>
<keyword evidence="2" id="KW-0472">Membrane</keyword>
<keyword evidence="4" id="KW-1185">Reference proteome</keyword>
<proteinExistence type="predicted"/>
<evidence type="ECO:0000313" key="3">
    <source>
        <dbReference type="EMBL" id="KAB5569479.1"/>
    </source>
</evidence>
<evidence type="ECO:0000256" key="1">
    <source>
        <dbReference type="SAM" id="MobiDB-lite"/>
    </source>
</evidence>
<gene>
    <name evidence="3" type="ORF">DKX38_003272</name>
</gene>
<feature type="transmembrane region" description="Helical" evidence="2">
    <location>
        <begin position="20"/>
        <end position="42"/>
    </location>
</feature>
<keyword evidence="2" id="KW-1133">Transmembrane helix</keyword>
<reference evidence="4" key="1">
    <citation type="journal article" date="2019" name="Gigascience">
        <title>De novo genome assembly of the endangered Acer yangbiense, a plant species with extremely small populations endemic to Yunnan Province, China.</title>
        <authorList>
            <person name="Yang J."/>
            <person name="Wariss H.M."/>
            <person name="Tao L."/>
            <person name="Zhang R."/>
            <person name="Yun Q."/>
            <person name="Hollingsworth P."/>
            <person name="Dao Z."/>
            <person name="Luo G."/>
            <person name="Guo H."/>
            <person name="Ma Y."/>
            <person name="Sun W."/>
        </authorList>
    </citation>
    <scope>NUCLEOTIDE SEQUENCE [LARGE SCALE GENOMIC DNA]</scope>
    <source>
        <strain evidence="4">cv. br00</strain>
    </source>
</reference>
<comment type="caution">
    <text evidence="3">The sequence shown here is derived from an EMBL/GenBank/DDBJ whole genome shotgun (WGS) entry which is preliminary data.</text>
</comment>
<evidence type="ECO:0000313" key="4">
    <source>
        <dbReference type="Proteomes" id="UP000326939"/>
    </source>
</evidence>
<dbReference type="AlphaFoldDB" id="A0A5N5NQK1"/>
<dbReference type="Proteomes" id="UP000326939">
    <property type="component" value="Chromosome 2"/>
</dbReference>
<protein>
    <submittedName>
        <fullName evidence="3">Uncharacterized protein</fullName>
    </submittedName>
</protein>